<dbReference type="CDD" id="cd06571">
    <property type="entry name" value="Bac_DnaA_C"/>
    <property type="match status" value="1"/>
</dbReference>
<dbReference type="Gene3D" id="1.10.1750.10">
    <property type="match status" value="1"/>
</dbReference>
<keyword evidence="4 7" id="KW-0067">ATP-binding</keyword>
<evidence type="ECO:0000256" key="7">
    <source>
        <dbReference type="RuleBase" id="RU000577"/>
    </source>
</evidence>
<dbReference type="Gene3D" id="3.30.300.180">
    <property type="match status" value="1"/>
</dbReference>
<gene>
    <name evidence="11" type="ORF">SAMN04488503_1582</name>
</gene>
<dbReference type="SMART" id="SM00382">
    <property type="entry name" value="AAA"/>
    <property type="match status" value="1"/>
</dbReference>
<accession>A0A238ZUW0</accession>
<name>A0A238ZUW0_9BACT</name>
<dbReference type="Pfam" id="PF00308">
    <property type="entry name" value="Bac_DnaA"/>
    <property type="match status" value="1"/>
</dbReference>
<dbReference type="GO" id="GO:0003688">
    <property type="term" value="F:DNA replication origin binding"/>
    <property type="evidence" value="ECO:0007669"/>
    <property type="project" value="InterPro"/>
</dbReference>
<keyword evidence="1" id="KW-0963">Cytoplasm</keyword>
<dbReference type="CDD" id="cd00009">
    <property type="entry name" value="AAA"/>
    <property type="match status" value="1"/>
</dbReference>
<dbReference type="Proteomes" id="UP000198324">
    <property type="component" value="Unassembled WGS sequence"/>
</dbReference>
<keyword evidence="12" id="KW-1185">Reference proteome</keyword>
<dbReference type="Pfam" id="PF08299">
    <property type="entry name" value="Bac_DnaA_C"/>
    <property type="match status" value="1"/>
</dbReference>
<protein>
    <recommendedName>
        <fullName evidence="7">Chromosomal replication initiator protein DnaA</fullName>
    </recommendedName>
</protein>
<dbReference type="Gene3D" id="3.40.50.300">
    <property type="entry name" value="P-loop containing nucleotide triphosphate hydrolases"/>
    <property type="match status" value="1"/>
</dbReference>
<comment type="function">
    <text evidence="7">Plays an essential role in the initiation and regulation of chromosomal replication. ATP-DnaA binds to the origin of replication (oriC) to initiate formation of the DNA replication initiation complex once per cell cycle. Binds the DnaA box (a 9 base pair repeat at the origin) and separates the double-stranded (ds)DNA. Forms a right-handed helical filament on oriC DNA; dsDNA binds to the exterior of the filament while single-stranded (ss)DNA is stabiized in the filament's interior. The ATP-DnaA-oriC complex binds and stabilizes one strand of the AT-rich DNA unwinding element (DUE), permitting loading of DNA polymerase. After initiation quickly degrades to an ADP-DnaA complex that is not apt for DNA replication. Binds acidic phospholipids.</text>
</comment>
<dbReference type="GO" id="GO:0008289">
    <property type="term" value="F:lipid binding"/>
    <property type="evidence" value="ECO:0007669"/>
    <property type="project" value="UniProtKB-KW"/>
</dbReference>
<dbReference type="InterPro" id="IPR027417">
    <property type="entry name" value="P-loop_NTPase"/>
</dbReference>
<dbReference type="InterPro" id="IPR020591">
    <property type="entry name" value="Chromosome_initiator_DnaA-like"/>
</dbReference>
<dbReference type="InterPro" id="IPR003593">
    <property type="entry name" value="AAA+_ATPase"/>
</dbReference>
<dbReference type="OrthoDB" id="9807019at2"/>
<dbReference type="GO" id="GO:0006270">
    <property type="term" value="P:DNA replication initiation"/>
    <property type="evidence" value="ECO:0007669"/>
    <property type="project" value="InterPro"/>
</dbReference>
<dbReference type="GO" id="GO:0005524">
    <property type="term" value="F:ATP binding"/>
    <property type="evidence" value="ECO:0007669"/>
    <property type="project" value="UniProtKB-KW"/>
</dbReference>
<keyword evidence="6 7" id="KW-0238">DNA-binding</keyword>
<reference evidence="11" key="1">
    <citation type="submission" date="2017-06" db="EMBL/GenBank/DDBJ databases">
        <authorList>
            <person name="Kim H.J."/>
            <person name="Triplett B.A."/>
        </authorList>
    </citation>
    <scope>NUCLEOTIDE SEQUENCE [LARGE SCALE GENOMIC DNA]</scope>
    <source>
        <strain evidence="11">DSM 13116</strain>
    </source>
</reference>
<dbReference type="AlphaFoldDB" id="A0A238ZUW0"/>
<dbReference type="SUPFAM" id="SSF52540">
    <property type="entry name" value="P-loop containing nucleoside triphosphate hydrolases"/>
    <property type="match status" value="1"/>
</dbReference>
<dbReference type="EMBL" id="FZOC01000003">
    <property type="protein sequence ID" value="SNR86453.1"/>
    <property type="molecule type" value="Genomic_DNA"/>
</dbReference>
<evidence type="ECO:0000256" key="1">
    <source>
        <dbReference type="ARBA" id="ARBA00022490"/>
    </source>
</evidence>
<dbReference type="GO" id="GO:0006275">
    <property type="term" value="P:regulation of DNA replication"/>
    <property type="evidence" value="ECO:0007669"/>
    <property type="project" value="InterPro"/>
</dbReference>
<dbReference type="SMART" id="SM00760">
    <property type="entry name" value="Bac_DnaA_C"/>
    <property type="match status" value="1"/>
</dbReference>
<feature type="domain" description="AAA+ ATPase" evidence="9">
    <location>
        <begin position="143"/>
        <end position="330"/>
    </location>
</feature>
<feature type="domain" description="Chromosomal replication initiator DnaA C-terminal" evidence="10">
    <location>
        <begin position="350"/>
        <end position="419"/>
    </location>
</feature>
<dbReference type="Gene3D" id="1.10.8.60">
    <property type="match status" value="1"/>
</dbReference>
<evidence type="ECO:0000256" key="6">
    <source>
        <dbReference type="ARBA" id="ARBA00023125"/>
    </source>
</evidence>
<evidence type="ECO:0000259" key="9">
    <source>
        <dbReference type="SMART" id="SM00382"/>
    </source>
</evidence>
<evidence type="ECO:0000256" key="2">
    <source>
        <dbReference type="ARBA" id="ARBA00022705"/>
    </source>
</evidence>
<evidence type="ECO:0000256" key="5">
    <source>
        <dbReference type="ARBA" id="ARBA00023121"/>
    </source>
</evidence>
<keyword evidence="5" id="KW-0446">Lipid-binding</keyword>
<organism evidence="11 12">
    <name type="scientific">Humidesulfovibrio mexicanus</name>
    <dbReference type="NCBI Taxonomy" id="147047"/>
    <lineage>
        <taxon>Bacteria</taxon>
        <taxon>Pseudomonadati</taxon>
        <taxon>Thermodesulfobacteriota</taxon>
        <taxon>Desulfovibrionia</taxon>
        <taxon>Desulfovibrionales</taxon>
        <taxon>Desulfovibrionaceae</taxon>
        <taxon>Humidesulfovibrio</taxon>
    </lineage>
</organism>
<dbReference type="InterPro" id="IPR013159">
    <property type="entry name" value="DnaA_C"/>
</dbReference>
<dbReference type="PANTHER" id="PTHR30050:SF2">
    <property type="entry name" value="CHROMOSOMAL REPLICATION INITIATOR PROTEIN DNAA"/>
    <property type="match status" value="1"/>
</dbReference>
<evidence type="ECO:0000313" key="11">
    <source>
        <dbReference type="EMBL" id="SNR86453.1"/>
    </source>
</evidence>
<dbReference type="PRINTS" id="PR00051">
    <property type="entry name" value="DNAA"/>
</dbReference>
<dbReference type="PROSITE" id="PS01008">
    <property type="entry name" value="DNAA"/>
    <property type="match status" value="1"/>
</dbReference>
<dbReference type="InterPro" id="IPR013317">
    <property type="entry name" value="DnaA_dom"/>
</dbReference>
<dbReference type="InterPro" id="IPR038454">
    <property type="entry name" value="DnaA_N_sf"/>
</dbReference>
<evidence type="ECO:0000256" key="3">
    <source>
        <dbReference type="ARBA" id="ARBA00022741"/>
    </source>
</evidence>
<evidence type="ECO:0000259" key="10">
    <source>
        <dbReference type="SMART" id="SM00760"/>
    </source>
</evidence>
<comment type="similarity">
    <text evidence="8">Belongs to the DnaA family.</text>
</comment>
<evidence type="ECO:0000313" key="12">
    <source>
        <dbReference type="Proteomes" id="UP000198324"/>
    </source>
</evidence>
<proteinExistence type="inferred from homology"/>
<sequence length="444" mass="50653">MKKALREHLSASCTEQELKRWFDPLDIRMSGGGDEVQVAFPHSYFAQWFAGKMQDRFEAELFRFQGHPCDIRYLAPAARRGQMAANASQPGDNGSGLAHNAMQPRKLAFPFDAQYSFESFLTNSKNFFPLETARQVARSDNAQFNPFVICGKSGSGKSHLLKAIANEVAKTHPLDSILVTTGEGLRSLLSPEQNQLSAREHLCRHRFLLVDDIHWLAGDERLQQELLVIFNIFQDARKQMVFTCQERIGVWEDMLPALRSRLEGGLVVGLKQPDMEVRVALIQDRVRAKKLPLSKEQVLTLAQRFQNFRALGGILIKLLAFRELVRRDISARDFEQILSNTEERDQPKITVDVVIDTVCQHYQVSKKDVLGEDRRQNIALARQVAMYLCRQMLGLSYPALGRSFGGKDHSTVIYSVKKIHEMQEDTREMKQLLKDLKLRCRQPA</sequence>
<dbReference type="RefSeq" id="WP_089274187.1">
    <property type="nucleotide sequence ID" value="NZ_FZOC01000003.1"/>
</dbReference>
<dbReference type="GO" id="GO:0005886">
    <property type="term" value="C:plasma membrane"/>
    <property type="evidence" value="ECO:0007669"/>
    <property type="project" value="TreeGrafter"/>
</dbReference>
<keyword evidence="3 7" id="KW-0547">Nucleotide-binding</keyword>
<dbReference type="InterPro" id="IPR010921">
    <property type="entry name" value="Trp_repressor/repl_initiator"/>
</dbReference>
<dbReference type="SUPFAM" id="SSF48295">
    <property type="entry name" value="TrpR-like"/>
    <property type="match status" value="1"/>
</dbReference>
<keyword evidence="2 7" id="KW-0235">DNA replication</keyword>
<dbReference type="PANTHER" id="PTHR30050">
    <property type="entry name" value="CHROMOSOMAL REPLICATION INITIATOR PROTEIN DNAA"/>
    <property type="match status" value="1"/>
</dbReference>
<evidence type="ECO:0000256" key="4">
    <source>
        <dbReference type="ARBA" id="ARBA00022840"/>
    </source>
</evidence>
<dbReference type="InterPro" id="IPR018312">
    <property type="entry name" value="Chromosome_initiator_DnaA_CS"/>
</dbReference>
<evidence type="ECO:0000256" key="8">
    <source>
        <dbReference type="RuleBase" id="RU004227"/>
    </source>
</evidence>